<dbReference type="EC" id="3.1.-.-" evidence="3"/>
<evidence type="ECO:0000313" key="3">
    <source>
        <dbReference type="EMBL" id="CAB3396211.1"/>
    </source>
</evidence>
<gene>
    <name evidence="3" type="ORF">COOX1_3457</name>
</gene>
<dbReference type="SUPFAM" id="SSF88723">
    <property type="entry name" value="PIN domain-like"/>
    <property type="match status" value="1"/>
</dbReference>
<reference evidence="3 4" key="1">
    <citation type="submission" date="2020-04" db="EMBL/GenBank/DDBJ databases">
        <authorList>
            <person name="Hogendoorn C."/>
        </authorList>
    </citation>
    <scope>NUCLEOTIDE SEQUENCE [LARGE SCALE GENOMIC DNA]</scope>
    <source>
        <strain evidence="3">COOX1</strain>
    </source>
</reference>
<protein>
    <submittedName>
        <fullName evidence="3">Ribonuclease VapC</fullName>
        <ecNumber evidence="3">3.1.-.-</ecNumber>
    </submittedName>
</protein>
<dbReference type="InterPro" id="IPR002716">
    <property type="entry name" value="PIN_dom"/>
</dbReference>
<dbReference type="EMBL" id="LR792683">
    <property type="protein sequence ID" value="CAB3396211.1"/>
    <property type="molecule type" value="Genomic_DNA"/>
</dbReference>
<keyword evidence="3" id="KW-0378">Hydrolase</keyword>
<dbReference type="AlphaFoldDB" id="A0A6F9EH73"/>
<accession>A0A6F9EH73</accession>
<organism evidence="3 4">
    <name type="scientific">Kyrpidia spormannii</name>
    <dbReference type="NCBI Taxonomy" id="2055160"/>
    <lineage>
        <taxon>Bacteria</taxon>
        <taxon>Bacillati</taxon>
        <taxon>Bacillota</taxon>
        <taxon>Bacilli</taxon>
        <taxon>Bacillales</taxon>
        <taxon>Alicyclobacillaceae</taxon>
        <taxon>Kyrpidia</taxon>
    </lineage>
</organism>
<evidence type="ECO:0000256" key="1">
    <source>
        <dbReference type="SAM" id="MobiDB-lite"/>
    </source>
</evidence>
<dbReference type="InterPro" id="IPR029060">
    <property type="entry name" value="PIN-like_dom_sf"/>
</dbReference>
<feature type="region of interest" description="Disordered" evidence="1">
    <location>
        <begin position="62"/>
        <end position="81"/>
    </location>
</feature>
<feature type="domain" description="PIN" evidence="2">
    <location>
        <begin position="3"/>
        <end position="62"/>
    </location>
</feature>
<evidence type="ECO:0000259" key="2">
    <source>
        <dbReference type="Pfam" id="PF01850"/>
    </source>
</evidence>
<name>A0A6F9EH73_9BACL</name>
<dbReference type="Proteomes" id="UP000502196">
    <property type="component" value="Chromosome"/>
</dbReference>
<dbReference type="Gene3D" id="3.40.50.1010">
    <property type="entry name" value="5'-nuclease"/>
    <property type="match status" value="1"/>
</dbReference>
<dbReference type="RefSeq" id="WP_232059770.1">
    <property type="nucleotide sequence ID" value="NZ_CP047972.1"/>
</dbReference>
<dbReference type="Pfam" id="PF01850">
    <property type="entry name" value="PIN"/>
    <property type="match status" value="1"/>
</dbReference>
<dbReference type="GO" id="GO:0016787">
    <property type="term" value="F:hydrolase activity"/>
    <property type="evidence" value="ECO:0007669"/>
    <property type="project" value="UniProtKB-KW"/>
</dbReference>
<evidence type="ECO:0000313" key="4">
    <source>
        <dbReference type="Proteomes" id="UP000502196"/>
    </source>
</evidence>
<sequence>MKYLLDTCVISELVKRAPASAVLRWVENHDEENLYLSVLTLGELHRGVGKWTKSNQGSIRPRWYNRSTHSHRQPARDLFHP</sequence>
<proteinExistence type="predicted"/>